<proteinExistence type="predicted"/>
<dbReference type="GeneID" id="6006786"/>
<dbReference type="GO" id="GO:0008270">
    <property type="term" value="F:zinc ion binding"/>
    <property type="evidence" value="ECO:0007669"/>
    <property type="project" value="InterPro"/>
</dbReference>
<dbReference type="InterPro" id="IPR036864">
    <property type="entry name" value="Zn2-C6_fun-type_DNA-bd_sf"/>
</dbReference>
<feature type="compositionally biased region" description="Polar residues" evidence="2">
    <location>
        <begin position="131"/>
        <end position="144"/>
    </location>
</feature>
<dbReference type="PANTHER" id="PTHR37534:SF46">
    <property type="entry name" value="ZN(II)2CYS6 TRANSCRIPTION FACTOR (EUROFUNG)"/>
    <property type="match status" value="1"/>
</dbReference>
<evidence type="ECO:0000259" key="3">
    <source>
        <dbReference type="PROSITE" id="PS50048"/>
    </source>
</evidence>
<dbReference type="VEuPathDB" id="FungiDB:CC1G_01982"/>
<dbReference type="Pfam" id="PF00172">
    <property type="entry name" value="Zn_clus"/>
    <property type="match status" value="1"/>
</dbReference>
<dbReference type="Proteomes" id="UP000001861">
    <property type="component" value="Unassembled WGS sequence"/>
</dbReference>
<feature type="compositionally biased region" description="Polar residues" evidence="2">
    <location>
        <begin position="108"/>
        <end position="121"/>
    </location>
</feature>
<name>A8N668_COPC7</name>
<evidence type="ECO:0000313" key="4">
    <source>
        <dbReference type="EMBL" id="EAU91493.2"/>
    </source>
</evidence>
<feature type="compositionally biased region" description="Basic and acidic residues" evidence="2">
    <location>
        <begin position="34"/>
        <end position="44"/>
    </location>
</feature>
<dbReference type="InterPro" id="IPR001138">
    <property type="entry name" value="Zn2Cys6_DnaBD"/>
</dbReference>
<evidence type="ECO:0000313" key="5">
    <source>
        <dbReference type="Proteomes" id="UP000001861"/>
    </source>
</evidence>
<comment type="caution">
    <text evidence="4">The sequence shown here is derived from an EMBL/GenBank/DDBJ whole genome shotgun (WGS) entry which is preliminary data.</text>
</comment>
<dbReference type="InParanoid" id="A8N668"/>
<dbReference type="AlphaFoldDB" id="A8N668"/>
<feature type="compositionally biased region" description="Low complexity" evidence="2">
    <location>
        <begin position="21"/>
        <end position="31"/>
    </location>
</feature>
<dbReference type="GO" id="GO:0000981">
    <property type="term" value="F:DNA-binding transcription factor activity, RNA polymerase II-specific"/>
    <property type="evidence" value="ECO:0007669"/>
    <property type="project" value="InterPro"/>
</dbReference>
<reference evidence="4 5" key="1">
    <citation type="journal article" date="2010" name="Proc. Natl. Acad. Sci. U.S.A.">
        <title>Insights into evolution of multicellular fungi from the assembled chromosomes of the mushroom Coprinopsis cinerea (Coprinus cinereus).</title>
        <authorList>
            <person name="Stajich J.E."/>
            <person name="Wilke S.K."/>
            <person name="Ahren D."/>
            <person name="Au C.H."/>
            <person name="Birren B.W."/>
            <person name="Borodovsky M."/>
            <person name="Burns C."/>
            <person name="Canback B."/>
            <person name="Casselton L.A."/>
            <person name="Cheng C.K."/>
            <person name="Deng J."/>
            <person name="Dietrich F.S."/>
            <person name="Fargo D.C."/>
            <person name="Farman M.L."/>
            <person name="Gathman A.C."/>
            <person name="Goldberg J."/>
            <person name="Guigo R."/>
            <person name="Hoegger P.J."/>
            <person name="Hooker J.B."/>
            <person name="Huggins A."/>
            <person name="James T.Y."/>
            <person name="Kamada T."/>
            <person name="Kilaru S."/>
            <person name="Kodira C."/>
            <person name="Kues U."/>
            <person name="Kupfer D."/>
            <person name="Kwan H.S."/>
            <person name="Lomsadze A."/>
            <person name="Li W."/>
            <person name="Lilly W.W."/>
            <person name="Ma L.J."/>
            <person name="Mackey A.J."/>
            <person name="Manning G."/>
            <person name="Martin F."/>
            <person name="Muraguchi H."/>
            <person name="Natvig D.O."/>
            <person name="Palmerini H."/>
            <person name="Ramesh M.A."/>
            <person name="Rehmeyer C.J."/>
            <person name="Roe B.A."/>
            <person name="Shenoy N."/>
            <person name="Stanke M."/>
            <person name="Ter-Hovhannisyan V."/>
            <person name="Tunlid A."/>
            <person name="Velagapudi R."/>
            <person name="Vision T.J."/>
            <person name="Zeng Q."/>
            <person name="Zolan M.E."/>
            <person name="Pukkila P.J."/>
        </authorList>
    </citation>
    <scope>NUCLEOTIDE SEQUENCE [LARGE SCALE GENOMIC DNA]</scope>
    <source>
        <strain evidence="5">Okayama-7 / 130 / ATCC MYA-4618 / FGSC 9003</strain>
    </source>
</reference>
<dbReference type="SUPFAM" id="SSF57701">
    <property type="entry name" value="Zn2/Cys6 DNA-binding domain"/>
    <property type="match status" value="1"/>
</dbReference>
<dbReference type="SMART" id="SM00066">
    <property type="entry name" value="GAL4"/>
    <property type="match status" value="1"/>
</dbReference>
<dbReference type="OrthoDB" id="5419315at2759"/>
<dbReference type="RefSeq" id="XP_001830346.2">
    <property type="nucleotide sequence ID" value="XM_001830294.2"/>
</dbReference>
<dbReference type="PROSITE" id="PS00463">
    <property type="entry name" value="ZN2_CY6_FUNGAL_1"/>
    <property type="match status" value="1"/>
</dbReference>
<dbReference type="EMBL" id="AACS02000003">
    <property type="protein sequence ID" value="EAU91493.2"/>
    <property type="molecule type" value="Genomic_DNA"/>
</dbReference>
<dbReference type="PANTHER" id="PTHR37534">
    <property type="entry name" value="TRANSCRIPTIONAL ACTIVATOR PROTEIN UGA3"/>
    <property type="match status" value="1"/>
</dbReference>
<dbReference type="Gene3D" id="4.10.240.10">
    <property type="entry name" value="Zn(2)-C6 fungal-type DNA-binding domain"/>
    <property type="match status" value="1"/>
</dbReference>
<dbReference type="HOGENOM" id="CLU_075613_0_0_1"/>
<sequence length="271" mass="30697">MSFARDYILPPPPSMIHDDASSTSSRGSSTRYDNNPRRMGEVERKRPKYTRSKTGCLTCRVKKVKCDEVHPVCTRCDNGNRDCTWPENVPTRKKTIASRKDSLDRCSNPDSSGLSDMSTPPTRHHSPAPTKLQTSDSGAFSQPHYTRPPHSDSHVHRQDVKLEPIPSRVPPSFSEDRVHLLGSSSSSCHLSSVGHHEPQYQSRYSLTPVPNSMQDSRVPNLPYRSSYYGHDEDAWHTPSHYQGASQYSHHLVPDRSFMGHSSNQLQSHYRY</sequence>
<feature type="region of interest" description="Disordered" evidence="2">
    <location>
        <begin position="94"/>
        <end position="158"/>
    </location>
</feature>
<evidence type="ECO:0000256" key="1">
    <source>
        <dbReference type="ARBA" id="ARBA00023242"/>
    </source>
</evidence>
<feature type="region of interest" description="Disordered" evidence="2">
    <location>
        <begin position="1"/>
        <end position="49"/>
    </location>
</feature>
<dbReference type="CDD" id="cd00067">
    <property type="entry name" value="GAL4"/>
    <property type="match status" value="1"/>
</dbReference>
<feature type="compositionally biased region" description="Basic and acidic residues" evidence="2">
    <location>
        <begin position="149"/>
        <end position="158"/>
    </location>
</feature>
<gene>
    <name evidence="4" type="ORF">CC1G_01982</name>
</gene>
<dbReference type="STRING" id="240176.A8N668"/>
<feature type="domain" description="Zn(2)-C6 fungal-type" evidence="3">
    <location>
        <begin position="55"/>
        <end position="85"/>
    </location>
</feature>
<accession>A8N668</accession>
<protein>
    <recommendedName>
        <fullName evidence="3">Zn(2)-C6 fungal-type domain-containing protein</fullName>
    </recommendedName>
</protein>
<dbReference type="PROSITE" id="PS50048">
    <property type="entry name" value="ZN2_CY6_FUNGAL_2"/>
    <property type="match status" value="1"/>
</dbReference>
<dbReference type="eggNOG" id="ENOG502QW5G">
    <property type="taxonomic scope" value="Eukaryota"/>
</dbReference>
<dbReference type="KEGG" id="cci:CC1G_01982"/>
<evidence type="ECO:0000256" key="2">
    <source>
        <dbReference type="SAM" id="MobiDB-lite"/>
    </source>
</evidence>
<organism evidence="4 5">
    <name type="scientific">Coprinopsis cinerea (strain Okayama-7 / 130 / ATCC MYA-4618 / FGSC 9003)</name>
    <name type="common">Inky cap fungus</name>
    <name type="synonym">Hormographiella aspergillata</name>
    <dbReference type="NCBI Taxonomy" id="240176"/>
    <lineage>
        <taxon>Eukaryota</taxon>
        <taxon>Fungi</taxon>
        <taxon>Dikarya</taxon>
        <taxon>Basidiomycota</taxon>
        <taxon>Agaricomycotina</taxon>
        <taxon>Agaricomycetes</taxon>
        <taxon>Agaricomycetidae</taxon>
        <taxon>Agaricales</taxon>
        <taxon>Agaricineae</taxon>
        <taxon>Psathyrellaceae</taxon>
        <taxon>Coprinopsis</taxon>
    </lineage>
</organism>
<keyword evidence="1" id="KW-0539">Nucleus</keyword>
<keyword evidence="5" id="KW-1185">Reference proteome</keyword>